<gene>
    <name evidence="1" type="ORF">HPB52_002232</name>
</gene>
<keyword evidence="2" id="KW-1185">Reference proteome</keyword>
<sequence>MKDPMYFENYGEPLEFEAPEKVEKALVPNYIRHHGTGTCAVVARVAAASFRGSKSHRKQLLTGATLLRDEIVPLGGWADEWHALMPRPRPIVCFLNWEGFLSGPVEMVSDDNSGDEDLDVFFVDLPPPDTLVLRHFPGFYCSEIVYDGVVFENATLELLADATDDAILGQLKRIRDALFPHWKLIVNVFMKGFSEKRMYENSPVLLGSLFTWLEGRRVDGINFELDGNALLGDDGAAVDVVAFFTSVYVDHSRGNLTLSAMLPRGAATLFHEDLPSMLDRIIIKTHGLLDEPLGTT</sequence>
<reference evidence="1" key="2">
    <citation type="submission" date="2021-09" db="EMBL/GenBank/DDBJ databases">
        <authorList>
            <person name="Jia N."/>
            <person name="Wang J."/>
            <person name="Shi W."/>
            <person name="Du L."/>
            <person name="Sun Y."/>
            <person name="Zhan W."/>
            <person name="Jiang J."/>
            <person name="Wang Q."/>
            <person name="Zhang B."/>
            <person name="Ji P."/>
            <person name="Sakyi L.B."/>
            <person name="Cui X."/>
            <person name="Yuan T."/>
            <person name="Jiang B."/>
            <person name="Yang W."/>
            <person name="Lam T.T.-Y."/>
            <person name="Chang Q."/>
            <person name="Ding S."/>
            <person name="Wang X."/>
            <person name="Zhu J."/>
            <person name="Ruan X."/>
            <person name="Zhao L."/>
            <person name="Wei J."/>
            <person name="Que T."/>
            <person name="Du C."/>
            <person name="Cheng J."/>
            <person name="Dai P."/>
            <person name="Han X."/>
            <person name="Huang E."/>
            <person name="Gao Y."/>
            <person name="Liu J."/>
            <person name="Shao H."/>
            <person name="Ye R."/>
            <person name="Li L."/>
            <person name="Wei W."/>
            <person name="Wang X."/>
            <person name="Wang C."/>
            <person name="Huo Q."/>
            <person name="Li W."/>
            <person name="Guo W."/>
            <person name="Chen H."/>
            <person name="Chen S."/>
            <person name="Zhou L."/>
            <person name="Zhou L."/>
            <person name="Ni X."/>
            <person name="Tian J."/>
            <person name="Zhou Y."/>
            <person name="Sheng Y."/>
            <person name="Liu T."/>
            <person name="Pan Y."/>
            <person name="Xia L."/>
            <person name="Li J."/>
            <person name="Zhao F."/>
            <person name="Cao W."/>
        </authorList>
    </citation>
    <scope>NUCLEOTIDE SEQUENCE</scope>
    <source>
        <strain evidence="1">Rsan-2018</strain>
        <tissue evidence="1">Larvae</tissue>
    </source>
</reference>
<dbReference type="AlphaFoldDB" id="A0A9D4Q4D8"/>
<dbReference type="Proteomes" id="UP000821837">
    <property type="component" value="Unassembled WGS sequence"/>
</dbReference>
<dbReference type="VEuPathDB" id="VectorBase:RSAN_035489"/>
<protein>
    <submittedName>
        <fullName evidence="1">Uncharacterized protein</fullName>
    </submittedName>
</protein>
<comment type="caution">
    <text evidence="1">The sequence shown here is derived from an EMBL/GenBank/DDBJ whole genome shotgun (WGS) entry which is preliminary data.</text>
</comment>
<evidence type="ECO:0000313" key="2">
    <source>
        <dbReference type="Proteomes" id="UP000821837"/>
    </source>
</evidence>
<evidence type="ECO:0000313" key="1">
    <source>
        <dbReference type="EMBL" id="KAH7967760.1"/>
    </source>
</evidence>
<dbReference type="EMBL" id="JABSTV010001248">
    <property type="protein sequence ID" value="KAH7967760.1"/>
    <property type="molecule type" value="Genomic_DNA"/>
</dbReference>
<name>A0A9D4Q4D8_RHISA</name>
<accession>A0A9D4Q4D8</accession>
<reference evidence="1" key="1">
    <citation type="journal article" date="2020" name="Cell">
        <title>Large-Scale Comparative Analyses of Tick Genomes Elucidate Their Genetic Diversity and Vector Capacities.</title>
        <authorList>
            <consortium name="Tick Genome and Microbiome Consortium (TIGMIC)"/>
            <person name="Jia N."/>
            <person name="Wang J."/>
            <person name="Shi W."/>
            <person name="Du L."/>
            <person name="Sun Y."/>
            <person name="Zhan W."/>
            <person name="Jiang J.F."/>
            <person name="Wang Q."/>
            <person name="Zhang B."/>
            <person name="Ji P."/>
            <person name="Bell-Sakyi L."/>
            <person name="Cui X.M."/>
            <person name="Yuan T.T."/>
            <person name="Jiang B.G."/>
            <person name="Yang W.F."/>
            <person name="Lam T.T."/>
            <person name="Chang Q.C."/>
            <person name="Ding S.J."/>
            <person name="Wang X.J."/>
            <person name="Zhu J.G."/>
            <person name="Ruan X.D."/>
            <person name="Zhao L."/>
            <person name="Wei J.T."/>
            <person name="Ye R.Z."/>
            <person name="Que T.C."/>
            <person name="Du C.H."/>
            <person name="Zhou Y.H."/>
            <person name="Cheng J.X."/>
            <person name="Dai P.F."/>
            <person name="Guo W.B."/>
            <person name="Han X.H."/>
            <person name="Huang E.J."/>
            <person name="Li L.F."/>
            <person name="Wei W."/>
            <person name="Gao Y.C."/>
            <person name="Liu J.Z."/>
            <person name="Shao H.Z."/>
            <person name="Wang X."/>
            <person name="Wang C.C."/>
            <person name="Yang T.C."/>
            <person name="Huo Q.B."/>
            <person name="Li W."/>
            <person name="Chen H.Y."/>
            <person name="Chen S.E."/>
            <person name="Zhou L.G."/>
            <person name="Ni X.B."/>
            <person name="Tian J.H."/>
            <person name="Sheng Y."/>
            <person name="Liu T."/>
            <person name="Pan Y.S."/>
            <person name="Xia L.Y."/>
            <person name="Li J."/>
            <person name="Zhao F."/>
            <person name="Cao W.C."/>
        </authorList>
    </citation>
    <scope>NUCLEOTIDE SEQUENCE</scope>
    <source>
        <strain evidence="1">Rsan-2018</strain>
    </source>
</reference>
<organism evidence="1 2">
    <name type="scientific">Rhipicephalus sanguineus</name>
    <name type="common">Brown dog tick</name>
    <name type="synonym">Ixodes sanguineus</name>
    <dbReference type="NCBI Taxonomy" id="34632"/>
    <lineage>
        <taxon>Eukaryota</taxon>
        <taxon>Metazoa</taxon>
        <taxon>Ecdysozoa</taxon>
        <taxon>Arthropoda</taxon>
        <taxon>Chelicerata</taxon>
        <taxon>Arachnida</taxon>
        <taxon>Acari</taxon>
        <taxon>Parasitiformes</taxon>
        <taxon>Ixodida</taxon>
        <taxon>Ixodoidea</taxon>
        <taxon>Ixodidae</taxon>
        <taxon>Rhipicephalinae</taxon>
        <taxon>Rhipicephalus</taxon>
        <taxon>Rhipicephalus</taxon>
    </lineage>
</organism>
<proteinExistence type="predicted"/>